<dbReference type="InterPro" id="IPR000795">
    <property type="entry name" value="T_Tr_GTP-bd_dom"/>
</dbReference>
<evidence type="ECO:0000256" key="5">
    <source>
        <dbReference type="ARBA" id="ARBA00022490"/>
    </source>
</evidence>
<evidence type="ECO:0000256" key="12">
    <source>
        <dbReference type="ARBA" id="ARBA00032478"/>
    </source>
</evidence>
<dbReference type="Pfam" id="PF00009">
    <property type="entry name" value="GTP_EFTU"/>
    <property type="match status" value="1"/>
</dbReference>
<evidence type="ECO:0000256" key="7">
    <source>
        <dbReference type="ARBA" id="ARBA00022723"/>
    </source>
</evidence>
<dbReference type="InterPro" id="IPR036925">
    <property type="entry name" value="TIF_IF2_dom3_sf"/>
</dbReference>
<feature type="domain" description="Tr-type G" evidence="16">
    <location>
        <begin position="855"/>
        <end position="1073"/>
    </location>
</feature>
<dbReference type="GO" id="GO:0005739">
    <property type="term" value="C:mitochondrion"/>
    <property type="evidence" value="ECO:0007669"/>
    <property type="project" value="TreeGrafter"/>
</dbReference>
<dbReference type="Proteomes" id="UP001140011">
    <property type="component" value="Unassembled WGS sequence"/>
</dbReference>
<evidence type="ECO:0000256" key="14">
    <source>
        <dbReference type="SAM" id="MobiDB-lite"/>
    </source>
</evidence>
<feature type="region of interest" description="Disordered" evidence="14">
    <location>
        <begin position="64"/>
        <end position="222"/>
    </location>
</feature>
<dbReference type="GO" id="GO:0005525">
    <property type="term" value="F:GTP binding"/>
    <property type="evidence" value="ECO:0007669"/>
    <property type="project" value="UniProtKB-KW"/>
</dbReference>
<dbReference type="InterPro" id="IPR007868">
    <property type="entry name" value="Hom_end_hint"/>
</dbReference>
<dbReference type="OrthoDB" id="4928at2759"/>
<evidence type="ECO:0000256" key="1">
    <source>
        <dbReference type="ARBA" id="ARBA00004496"/>
    </source>
</evidence>
<sequence length="1457" mass="159690">MGKKKGNKKGGVDDDIWADDLMDDTSAAGAAVIAAAAAGTEAQANAVEEEEGGGGFMSMISRAKKNKNKAKAKVPVPTADDDQASDAEGMPSVAGDAAAAGGDLGDEAGSTIKTAKQKEREKKERAKLQKKQKADEAKAKREAEIRELEASLGTTTIDAAKDGADEDEGEGAAGKKKKTKKKAKKVDDQVDTAPAAEAVAPAAAAAAPAKDDKKKKAKKGAPIAALQKMIEEQRRREEELKRLEEEELKRIEEEERLAAEEEALQNAKREAKREADRLRKEQLKRDGKLLTKKQKEANARREQQLKAMLASGVQVAGLSGESKVTRQDMFQRDAEERQKRAAEKKRREEEAEKKRLEEVEAKLKAAEAAKAASDDEEVDDWEALADATDDEGEAKVDDKAISAAADEEEEEEGSSSEQSEDEDSEESGSDDESDESSSDDELTATQKQEMARKAAATARREQRIQEAMAARSADNLRSPICCILGHVDTGKCWGRNTPILMWDGSSRNVQDVVELDQVMGDDNSPRVVQPGSVIKGEGMLYRVVPDQHDGADSFVCNGEHVLVLTINHKPYVQCDVRMVDGVTETKFIAKSFTIDSAANKPSQLVHGEFESEALALAALPEWQPLTWQCTVLEYLDLVRIDSASADLCSMYKPVNGVEFSASAGQSFTDAISRAFGSVPTSIHELETARFFGVWLGNGANGIPSADAEDTRKALLKEFALTDEKRIPDAIMSASLNHRREFLAGVIESDNASFVAASSAVEEHWEVSSSDEQFLLQLRRLARSIGLHVGPVSQSAAASTISISGEAMCSFGSLIGFEHKRPAERTPESWAVLCSNSWTFAIEEIGHGEYFGFTLDGNSRVLLGDYTVSHNTKLLDKIRQTNVQGGEAGGITQQIGATYFPADAIEKKTAAMYPSSKIDIKVPGLLIIDTPGHESFTNLRSRGSSLCNIAILVVDIMHGLEPQTLESLRLLRDRKTPFIVALNKIDRIYGWNQCPDSPFRDTFKKQPAHAINEFETRAAKVKVEFAEQGLNAELHYKNKNFAKYVSLVPTSAFSGEGIPDLLDLLVTLTQQRMSNQLMYLSELECTVLEVKVIEGLGTTIDVILSNGVLHEGDRIVICGVDGPIVTNVRALLTPQPMRELRVKSAYVHHKSIKAAMGVKISAPDLEKAIAGSRLMVVGPDDDEEELMDEIMSDLARLDDAIDKSGRGVWVQASTLGSLEALLEFLRVSKIPVSGINIGPVHKKDVTRASAMLERAKEYAVMLCFDVKVDKDAEEMAKELDIKVFKADIIYHLFDAFTAHNAQIVEQRRKEQAELAVFPCIMKIISKEHVFNKRSPLLLGVDILDGHLRQGTPICVIKMNHETKVREVVMLGKVTTIKVNDKPVNIVRKANAGAGFTIRIENTVADHDKTYGRHFDENDVLYSRITRRSIDVLKETFRADLTKDEWRLVAKLKSTLGVE</sequence>
<proteinExistence type="inferred from homology"/>
<dbReference type="InterPro" id="IPR027417">
    <property type="entry name" value="P-loop_NTPase"/>
</dbReference>
<dbReference type="Gene3D" id="3.40.50.300">
    <property type="entry name" value="P-loop containing nucleotide triphosphate hydrolases"/>
    <property type="match status" value="1"/>
</dbReference>
<dbReference type="Gene3D" id="3.40.50.10050">
    <property type="entry name" value="Translation initiation factor IF- 2, domain 3"/>
    <property type="match status" value="1"/>
</dbReference>
<evidence type="ECO:0000256" key="2">
    <source>
        <dbReference type="ARBA" id="ARBA00007733"/>
    </source>
</evidence>
<gene>
    <name evidence="17" type="primary">FUN12_2</name>
    <name evidence="17" type="ORF">GGI19_004840</name>
</gene>
<dbReference type="CDD" id="cd03703">
    <property type="entry name" value="aeIF5B_II"/>
    <property type="match status" value="1"/>
</dbReference>
<evidence type="ECO:0000256" key="8">
    <source>
        <dbReference type="ARBA" id="ARBA00022741"/>
    </source>
</evidence>
<keyword evidence="11" id="KW-0342">GTP-binding</keyword>
<dbReference type="Pfam" id="PF11987">
    <property type="entry name" value="IF-2"/>
    <property type="match status" value="1"/>
</dbReference>
<comment type="caution">
    <text evidence="17">The sequence shown here is derived from an EMBL/GenBank/DDBJ whole genome shotgun (WGS) entry which is preliminary data.</text>
</comment>
<dbReference type="InterPro" id="IPR023115">
    <property type="entry name" value="TIF_IF2_dom3"/>
</dbReference>
<dbReference type="Gene3D" id="2.170.16.10">
    <property type="entry name" value="Hedgehog/Intein (Hint) domain"/>
    <property type="match status" value="2"/>
</dbReference>
<dbReference type="FunFam" id="3.40.50.10050:FF:000002">
    <property type="entry name" value="Eukaryotic translation initiation factor 5B"/>
    <property type="match status" value="1"/>
</dbReference>
<feature type="compositionally biased region" description="Low complexity" evidence="14">
    <location>
        <begin position="191"/>
        <end position="208"/>
    </location>
</feature>
<dbReference type="InterPro" id="IPR009000">
    <property type="entry name" value="Transl_B-barrel_sf"/>
</dbReference>
<feature type="compositionally biased region" description="Acidic residues" evidence="14">
    <location>
        <begin position="374"/>
        <end position="392"/>
    </location>
</feature>
<keyword evidence="7" id="KW-0479">Metal-binding</keyword>
<evidence type="ECO:0000256" key="9">
    <source>
        <dbReference type="ARBA" id="ARBA00022801"/>
    </source>
</evidence>
<dbReference type="GO" id="GO:0030908">
    <property type="term" value="P:protein splicing"/>
    <property type="evidence" value="ECO:0007669"/>
    <property type="project" value="InterPro"/>
</dbReference>
<evidence type="ECO:0000313" key="17">
    <source>
        <dbReference type="EMBL" id="KAJ2750885.1"/>
    </source>
</evidence>
<dbReference type="Gene3D" id="2.40.30.10">
    <property type="entry name" value="Translation factors"/>
    <property type="match status" value="2"/>
</dbReference>
<dbReference type="SUPFAM" id="SSF51294">
    <property type="entry name" value="Hedgehog/intein (Hint) domain"/>
    <property type="match status" value="1"/>
</dbReference>
<dbReference type="FunFam" id="2.40.30.10:FF:000026">
    <property type="entry name" value="Eukaryotic translation initiation factor 5B"/>
    <property type="match status" value="1"/>
</dbReference>
<evidence type="ECO:0000256" key="3">
    <source>
        <dbReference type="ARBA" id="ARBA00011986"/>
    </source>
</evidence>
<dbReference type="PROSITE" id="PS50819">
    <property type="entry name" value="INTEIN_ENDONUCLEASE"/>
    <property type="match status" value="1"/>
</dbReference>
<feature type="compositionally biased region" description="Basic and acidic residues" evidence="14">
    <location>
        <begin position="323"/>
        <end position="367"/>
    </location>
</feature>
<dbReference type="SUPFAM" id="SSF50447">
    <property type="entry name" value="Translation proteins"/>
    <property type="match status" value="1"/>
</dbReference>
<keyword evidence="18" id="KW-1185">Reference proteome</keyword>
<evidence type="ECO:0000256" key="13">
    <source>
        <dbReference type="ARBA" id="ARBA00048107"/>
    </source>
</evidence>
<dbReference type="InterPro" id="IPR036844">
    <property type="entry name" value="Hint_dom_sf"/>
</dbReference>
<dbReference type="InterPro" id="IPR027434">
    <property type="entry name" value="Homing_endonucl"/>
</dbReference>
<comment type="catalytic activity">
    <reaction evidence="13">
        <text>GTP + H2O = GDP + phosphate + H(+)</text>
        <dbReference type="Rhea" id="RHEA:19669"/>
        <dbReference type="ChEBI" id="CHEBI:15377"/>
        <dbReference type="ChEBI" id="CHEBI:15378"/>
        <dbReference type="ChEBI" id="CHEBI:37565"/>
        <dbReference type="ChEBI" id="CHEBI:43474"/>
        <dbReference type="ChEBI" id="CHEBI:58189"/>
        <dbReference type="EC" id="3.6.5.3"/>
    </reaction>
</comment>
<dbReference type="GO" id="GO:0004519">
    <property type="term" value="F:endonuclease activity"/>
    <property type="evidence" value="ECO:0007669"/>
    <property type="project" value="InterPro"/>
</dbReference>
<reference evidence="17" key="1">
    <citation type="submission" date="2022-07" db="EMBL/GenBank/DDBJ databases">
        <title>Phylogenomic reconstructions and comparative analyses of Kickxellomycotina fungi.</title>
        <authorList>
            <person name="Reynolds N.K."/>
            <person name="Stajich J.E."/>
            <person name="Barry K."/>
            <person name="Grigoriev I.V."/>
            <person name="Crous P."/>
            <person name="Smith M.E."/>
        </authorList>
    </citation>
    <scope>NUCLEOTIDE SEQUENCE</scope>
    <source>
        <strain evidence="17">BCRC 34297</strain>
    </source>
</reference>
<dbReference type="SUPFAM" id="SSF52540">
    <property type="entry name" value="P-loop containing nucleoside triphosphate hydrolases"/>
    <property type="match status" value="1"/>
</dbReference>
<dbReference type="PANTHER" id="PTHR43381">
    <property type="entry name" value="TRANSLATION INITIATION FACTOR IF-2-RELATED"/>
    <property type="match status" value="1"/>
</dbReference>
<feature type="region of interest" description="Disordered" evidence="14">
    <location>
        <begin position="234"/>
        <end position="470"/>
    </location>
</feature>
<dbReference type="GO" id="GO:0003743">
    <property type="term" value="F:translation initiation factor activity"/>
    <property type="evidence" value="ECO:0007669"/>
    <property type="project" value="UniProtKB-KW"/>
</dbReference>
<protein>
    <recommendedName>
        <fullName evidence="4">Eukaryotic translation initiation factor 5B</fullName>
        <ecNumber evidence="3">3.6.5.3</ecNumber>
    </recommendedName>
    <alternativeName>
        <fullName evidence="12">Translation initiation factor IF-2</fullName>
    </alternativeName>
</protein>
<accession>A0A9W8GS04</accession>
<evidence type="ECO:0000256" key="4">
    <source>
        <dbReference type="ARBA" id="ARBA00013824"/>
    </source>
</evidence>
<evidence type="ECO:0000256" key="11">
    <source>
        <dbReference type="ARBA" id="ARBA00023134"/>
    </source>
</evidence>
<keyword evidence="5" id="KW-0963">Cytoplasm</keyword>
<keyword evidence="9" id="KW-0378">Hydrolase</keyword>
<dbReference type="Pfam" id="PF05203">
    <property type="entry name" value="Hom_end_hint"/>
    <property type="match status" value="1"/>
</dbReference>
<dbReference type="EC" id="3.6.5.3" evidence="3"/>
<dbReference type="FunFam" id="2.40.30.10:FF:000013">
    <property type="entry name" value="eukaryotic translation initiation factor 5B"/>
    <property type="match status" value="1"/>
</dbReference>
<feature type="compositionally biased region" description="Acidic residues" evidence="14">
    <location>
        <begin position="405"/>
        <end position="442"/>
    </location>
</feature>
<dbReference type="InterPro" id="IPR004042">
    <property type="entry name" value="Intein_endonuc_central"/>
</dbReference>
<feature type="compositionally biased region" description="Basic and acidic residues" evidence="14">
    <location>
        <begin position="116"/>
        <end position="149"/>
    </location>
</feature>
<keyword evidence="6 17" id="KW-0396">Initiation factor</keyword>
<evidence type="ECO:0000259" key="15">
    <source>
        <dbReference type="PROSITE" id="PS50819"/>
    </source>
</evidence>
<dbReference type="GO" id="GO:0003924">
    <property type="term" value="F:GTPase activity"/>
    <property type="evidence" value="ECO:0007669"/>
    <property type="project" value="InterPro"/>
</dbReference>
<evidence type="ECO:0000256" key="10">
    <source>
        <dbReference type="ARBA" id="ARBA00022917"/>
    </source>
</evidence>
<organism evidence="17 18">
    <name type="scientific">Coemansia pectinata</name>
    <dbReference type="NCBI Taxonomy" id="1052879"/>
    <lineage>
        <taxon>Eukaryota</taxon>
        <taxon>Fungi</taxon>
        <taxon>Fungi incertae sedis</taxon>
        <taxon>Zoopagomycota</taxon>
        <taxon>Kickxellomycotina</taxon>
        <taxon>Kickxellomycetes</taxon>
        <taxon>Kickxellales</taxon>
        <taxon>Kickxellaceae</taxon>
        <taxon>Coemansia</taxon>
    </lineage>
</organism>
<dbReference type="NCBIfam" id="NF003078">
    <property type="entry name" value="PRK04004.1"/>
    <property type="match status" value="1"/>
</dbReference>
<dbReference type="Gene3D" id="3.10.28.10">
    <property type="entry name" value="Homing endonucleases"/>
    <property type="match status" value="1"/>
</dbReference>
<keyword evidence="8" id="KW-0547">Nucleotide-binding</keyword>
<evidence type="ECO:0000256" key="6">
    <source>
        <dbReference type="ARBA" id="ARBA00022540"/>
    </source>
</evidence>
<dbReference type="InterPro" id="IPR015760">
    <property type="entry name" value="TIF_IF2"/>
</dbReference>
<dbReference type="GO" id="GO:0046872">
    <property type="term" value="F:metal ion binding"/>
    <property type="evidence" value="ECO:0007669"/>
    <property type="project" value="UniProtKB-KW"/>
</dbReference>
<feature type="compositionally biased region" description="Basic and acidic residues" evidence="14">
    <location>
        <begin position="234"/>
        <end position="259"/>
    </location>
</feature>
<dbReference type="SUPFAM" id="SSF55608">
    <property type="entry name" value="Homing endonucleases"/>
    <property type="match status" value="1"/>
</dbReference>
<feature type="compositionally biased region" description="Basic and acidic residues" evidence="14">
    <location>
        <begin position="267"/>
        <end position="304"/>
    </location>
</feature>
<dbReference type="CDD" id="cd01887">
    <property type="entry name" value="IF2_eIF5B"/>
    <property type="match status" value="1"/>
</dbReference>
<comment type="subcellular location">
    <subcellularLocation>
        <location evidence="1">Cytoplasm</location>
    </subcellularLocation>
</comment>
<name>A0A9W8GS04_9FUNG</name>
<dbReference type="SUPFAM" id="SSF52156">
    <property type="entry name" value="Initiation factor IF2/eIF5b, domain 3"/>
    <property type="match status" value="1"/>
</dbReference>
<keyword evidence="10" id="KW-0648">Protein biosynthesis</keyword>
<dbReference type="PANTHER" id="PTHR43381:SF4">
    <property type="entry name" value="EUKARYOTIC TRANSLATION INITIATION FACTOR 5B"/>
    <property type="match status" value="1"/>
</dbReference>
<dbReference type="FunFam" id="3.40.50.300:FF:000112">
    <property type="entry name" value="Eukaryotic translation initiation factor 5B"/>
    <property type="match status" value="1"/>
</dbReference>
<feature type="compositionally biased region" description="Basic residues" evidence="14">
    <location>
        <begin position="174"/>
        <end position="184"/>
    </location>
</feature>
<evidence type="ECO:0000259" key="16">
    <source>
        <dbReference type="PROSITE" id="PS51722"/>
    </source>
</evidence>
<dbReference type="EMBL" id="JANBUH010000481">
    <property type="protein sequence ID" value="KAJ2750885.1"/>
    <property type="molecule type" value="Genomic_DNA"/>
</dbReference>
<dbReference type="PROSITE" id="PS51722">
    <property type="entry name" value="G_TR_2"/>
    <property type="match status" value="1"/>
</dbReference>
<evidence type="ECO:0000313" key="18">
    <source>
        <dbReference type="Proteomes" id="UP001140011"/>
    </source>
</evidence>
<feature type="domain" description="DOD-type homing endonuclease" evidence="15">
    <location>
        <begin position="690"/>
        <end position="786"/>
    </location>
</feature>
<comment type="similarity">
    <text evidence="2">Belongs to the TRAFAC class translation factor GTPase superfamily. Classic translation factor GTPase family. IF-2 subfamily.</text>
</comment>